<keyword evidence="2" id="KW-1133">Transmembrane helix</keyword>
<feature type="transmembrane region" description="Helical" evidence="2">
    <location>
        <begin position="69"/>
        <end position="90"/>
    </location>
</feature>
<dbReference type="EMBL" id="JABFOF010000007">
    <property type="protein sequence ID" value="KAG2389929.1"/>
    <property type="molecule type" value="Genomic_DNA"/>
</dbReference>
<keyword evidence="2" id="KW-0472">Membrane</keyword>
<evidence type="ECO:0000313" key="4">
    <source>
        <dbReference type="Proteomes" id="UP000743370"/>
    </source>
</evidence>
<comment type="caution">
    <text evidence="3">The sequence shown here is derived from an EMBL/GenBank/DDBJ whole genome shotgun (WGS) entry which is preliminary data.</text>
</comment>
<proteinExistence type="predicted"/>
<evidence type="ECO:0000256" key="2">
    <source>
        <dbReference type="SAM" id="Phobius"/>
    </source>
</evidence>
<protein>
    <submittedName>
        <fullName evidence="3">Uncharacterized protein</fullName>
    </submittedName>
</protein>
<keyword evidence="2" id="KW-0812">Transmembrane</keyword>
<feature type="compositionally biased region" description="Low complexity" evidence="1">
    <location>
        <begin position="120"/>
        <end position="138"/>
    </location>
</feature>
<evidence type="ECO:0000313" key="3">
    <source>
        <dbReference type="EMBL" id="KAG2389929.1"/>
    </source>
</evidence>
<dbReference type="AlphaFoldDB" id="A0A8T0JZP2"/>
<dbReference type="Proteomes" id="UP000743370">
    <property type="component" value="Unassembled WGS sequence"/>
</dbReference>
<evidence type="ECO:0000256" key="1">
    <source>
        <dbReference type="SAM" id="MobiDB-lite"/>
    </source>
</evidence>
<sequence>MNDVVKRGDGHLEDGGIGSGGGEKELMVMLEHESGGFVIGDLVVAKLGGQVGLFEVVGENDVVFRRGFVGIRIFLSAVVTNTIAIVKIIVVKLRALLNVSVLTDLLEMGQKKAEDATQGSRPMLLRRSSSAPPSMASSKSSRISLTVLLITFVSNDGESTAEIVRVLGTSFC</sequence>
<feature type="region of interest" description="Disordered" evidence="1">
    <location>
        <begin position="113"/>
        <end position="138"/>
    </location>
</feature>
<name>A0A8T0JZP2_PHAAN</name>
<accession>A0A8T0JZP2</accession>
<reference evidence="3 4" key="1">
    <citation type="submission" date="2020-05" db="EMBL/GenBank/DDBJ databases">
        <title>Vigna angularis (adzuki bean) Var. LongXiaoDou No. 4 denovo assembly.</title>
        <authorList>
            <person name="Xiang H."/>
        </authorList>
    </citation>
    <scope>NUCLEOTIDE SEQUENCE [LARGE SCALE GENOMIC DNA]</scope>
    <source>
        <tissue evidence="3">Leaf</tissue>
    </source>
</reference>
<organism evidence="3 4">
    <name type="scientific">Phaseolus angularis</name>
    <name type="common">Azuki bean</name>
    <name type="synonym">Vigna angularis</name>
    <dbReference type="NCBI Taxonomy" id="3914"/>
    <lineage>
        <taxon>Eukaryota</taxon>
        <taxon>Viridiplantae</taxon>
        <taxon>Streptophyta</taxon>
        <taxon>Embryophyta</taxon>
        <taxon>Tracheophyta</taxon>
        <taxon>Spermatophyta</taxon>
        <taxon>Magnoliopsida</taxon>
        <taxon>eudicotyledons</taxon>
        <taxon>Gunneridae</taxon>
        <taxon>Pentapetalae</taxon>
        <taxon>rosids</taxon>
        <taxon>fabids</taxon>
        <taxon>Fabales</taxon>
        <taxon>Fabaceae</taxon>
        <taxon>Papilionoideae</taxon>
        <taxon>50 kb inversion clade</taxon>
        <taxon>NPAAA clade</taxon>
        <taxon>indigoferoid/millettioid clade</taxon>
        <taxon>Phaseoleae</taxon>
        <taxon>Vigna</taxon>
    </lineage>
</organism>
<gene>
    <name evidence="3" type="ORF">HKW66_Vig0226660</name>
</gene>